<dbReference type="InterPro" id="IPR016171">
    <property type="entry name" value="Vanillyl_alc_oxidase_C-sub2"/>
</dbReference>
<evidence type="ECO:0000256" key="2">
    <source>
        <dbReference type="ARBA" id="ARBA00008000"/>
    </source>
</evidence>
<evidence type="ECO:0000256" key="5">
    <source>
        <dbReference type="ARBA" id="ARBA00022946"/>
    </source>
</evidence>
<comment type="cofactor">
    <cofactor evidence="1">
        <name>FAD</name>
        <dbReference type="ChEBI" id="CHEBI:57692"/>
    </cofactor>
</comment>
<evidence type="ECO:0000256" key="4">
    <source>
        <dbReference type="ARBA" id="ARBA00022827"/>
    </source>
</evidence>
<keyword evidence="11" id="KW-1185">Reference proteome</keyword>
<dbReference type="FunFam" id="3.30.465.10:FF:000016">
    <property type="entry name" value="probable D-lactate dehydrogenase, mitochondrial"/>
    <property type="match status" value="1"/>
</dbReference>
<dbReference type="PANTHER" id="PTHR11748:SF111">
    <property type="entry name" value="D-LACTATE DEHYDROGENASE, MITOCHONDRIAL-RELATED"/>
    <property type="match status" value="1"/>
</dbReference>
<evidence type="ECO:0000313" key="10">
    <source>
        <dbReference type="EMBL" id="RIH87420.1"/>
    </source>
</evidence>
<dbReference type="InterPro" id="IPR016169">
    <property type="entry name" value="FAD-bd_PCMH_sub2"/>
</dbReference>
<evidence type="ECO:0000313" key="11">
    <source>
        <dbReference type="Proteomes" id="UP000265800"/>
    </source>
</evidence>
<dbReference type="OrthoDB" id="9767256at2"/>
<evidence type="ECO:0000256" key="7">
    <source>
        <dbReference type="ARBA" id="ARBA00038897"/>
    </source>
</evidence>
<keyword evidence="6 10" id="KW-0560">Oxidoreductase</keyword>
<dbReference type="SUPFAM" id="SSF55103">
    <property type="entry name" value="FAD-linked oxidases, C-terminal domain"/>
    <property type="match status" value="1"/>
</dbReference>
<dbReference type="FunFam" id="3.30.70.2740:FF:000001">
    <property type="entry name" value="D-lactate dehydrogenase mitochondrial"/>
    <property type="match status" value="1"/>
</dbReference>
<keyword evidence="5" id="KW-0809">Transit peptide</keyword>
<feature type="region of interest" description="Disordered" evidence="8">
    <location>
        <begin position="1"/>
        <end position="27"/>
    </location>
</feature>
<feature type="domain" description="FAD-binding PCMH-type" evidence="9">
    <location>
        <begin position="31"/>
        <end position="208"/>
    </location>
</feature>
<dbReference type="EC" id="1.1.2.4" evidence="7"/>
<dbReference type="GO" id="GO:0008720">
    <property type="term" value="F:D-lactate dehydrogenase (NAD+) activity"/>
    <property type="evidence" value="ECO:0007669"/>
    <property type="project" value="TreeGrafter"/>
</dbReference>
<dbReference type="InterPro" id="IPR036318">
    <property type="entry name" value="FAD-bd_PCMH-like_sf"/>
</dbReference>
<dbReference type="GO" id="GO:0071949">
    <property type="term" value="F:FAD binding"/>
    <property type="evidence" value="ECO:0007669"/>
    <property type="project" value="InterPro"/>
</dbReference>
<evidence type="ECO:0000256" key="6">
    <source>
        <dbReference type="ARBA" id="ARBA00023002"/>
    </source>
</evidence>
<dbReference type="Gene3D" id="3.30.70.2740">
    <property type="match status" value="1"/>
</dbReference>
<evidence type="ECO:0000256" key="1">
    <source>
        <dbReference type="ARBA" id="ARBA00001974"/>
    </source>
</evidence>
<dbReference type="PROSITE" id="PS51387">
    <property type="entry name" value="FAD_PCMH"/>
    <property type="match status" value="1"/>
</dbReference>
<name>A0A399EV26_9DEIN</name>
<dbReference type="InterPro" id="IPR006094">
    <property type="entry name" value="Oxid_FAD_bind_N"/>
</dbReference>
<dbReference type="EMBL" id="QWKZ01000022">
    <property type="protein sequence ID" value="RIH87420.1"/>
    <property type="molecule type" value="Genomic_DNA"/>
</dbReference>
<dbReference type="InterPro" id="IPR016166">
    <property type="entry name" value="FAD-bd_PCMH"/>
</dbReference>
<organism evidence="10 11">
    <name type="scientific">Meiothermus luteus</name>
    <dbReference type="NCBI Taxonomy" id="2026184"/>
    <lineage>
        <taxon>Bacteria</taxon>
        <taxon>Thermotogati</taxon>
        <taxon>Deinococcota</taxon>
        <taxon>Deinococci</taxon>
        <taxon>Thermales</taxon>
        <taxon>Thermaceae</taxon>
        <taxon>Meiothermus</taxon>
    </lineage>
</organism>
<comment type="similarity">
    <text evidence="2">Belongs to the FAD-binding oxidoreductase/transferase type 4 family.</text>
</comment>
<dbReference type="Pfam" id="PF01565">
    <property type="entry name" value="FAD_binding_4"/>
    <property type="match status" value="1"/>
</dbReference>
<dbReference type="Gene3D" id="1.10.45.10">
    <property type="entry name" value="Vanillyl-alcohol Oxidase, Chain A, domain 4"/>
    <property type="match status" value="1"/>
</dbReference>
<keyword evidence="3" id="KW-0285">Flavoprotein</keyword>
<dbReference type="AlphaFoldDB" id="A0A399EV26"/>
<dbReference type="InterPro" id="IPR004113">
    <property type="entry name" value="FAD-bd_oxidored_4_C"/>
</dbReference>
<dbReference type="InterPro" id="IPR016164">
    <property type="entry name" value="FAD-linked_Oxase-like_C"/>
</dbReference>
<dbReference type="FunFam" id="1.10.45.10:FF:000001">
    <property type="entry name" value="D-lactate dehydrogenase mitochondrial"/>
    <property type="match status" value="1"/>
</dbReference>
<evidence type="ECO:0000256" key="3">
    <source>
        <dbReference type="ARBA" id="ARBA00022630"/>
    </source>
</evidence>
<protein>
    <recommendedName>
        <fullName evidence="7">D-lactate dehydrogenase (cytochrome)</fullName>
        <ecNumber evidence="7">1.1.2.4</ecNumber>
    </recommendedName>
</protein>
<evidence type="ECO:0000259" key="9">
    <source>
        <dbReference type="PROSITE" id="PS51387"/>
    </source>
</evidence>
<proteinExistence type="inferred from homology"/>
<accession>A0A399EV26</accession>
<gene>
    <name evidence="10" type="ORF">Mlute_00976</name>
</gene>
<keyword evidence="4" id="KW-0274">FAD</keyword>
<evidence type="ECO:0000256" key="8">
    <source>
        <dbReference type="SAM" id="MobiDB-lite"/>
    </source>
</evidence>
<dbReference type="Proteomes" id="UP000265800">
    <property type="component" value="Unassembled WGS sequence"/>
</dbReference>
<dbReference type="GO" id="GO:0004458">
    <property type="term" value="F:D-lactate dehydrogenase (cytochrome) activity"/>
    <property type="evidence" value="ECO:0007669"/>
    <property type="project" value="UniProtKB-EC"/>
</dbReference>
<dbReference type="Gene3D" id="3.30.465.10">
    <property type="match status" value="1"/>
</dbReference>
<dbReference type="PANTHER" id="PTHR11748">
    <property type="entry name" value="D-LACTATE DEHYDROGENASE"/>
    <property type="match status" value="1"/>
</dbReference>
<reference evidence="10 11" key="1">
    <citation type="submission" date="2018-08" db="EMBL/GenBank/DDBJ databases">
        <title>Meiothermus luteus KCTC 52599 genome sequencing project.</title>
        <authorList>
            <person name="Da Costa M.S."/>
            <person name="Albuquerque L."/>
            <person name="Raposo P."/>
            <person name="Froufe H.J.C."/>
            <person name="Barroso C.S."/>
            <person name="Egas C."/>
        </authorList>
    </citation>
    <scope>NUCLEOTIDE SEQUENCE [LARGE SCALE GENOMIC DNA]</scope>
    <source>
        <strain evidence="10 11">KCTC 52599</strain>
    </source>
</reference>
<sequence>MLDSLKSLLPGKVSTTPADLEAHGKDESYPLQRPPLAVVYAENLTDVQATLAWARENRVPVIPFGAGTSLEGQLIPQGPALSLDLSRMNRILQIAPEDFLAVVEPGVTRKALNEALKGTGLFFPVDPGADASLGGMAATNASGTTTVRYGGMRPNVLALQVVLASGEVLELGRAVRKTSAGYDLKDLFIGSEGTLGIITRLTLRLHPLPEHVHTLRVFFKNLEAAAQAAYSVMASGLPVARLELVDARGIAAINRYLERSYPERPALFVEFHSSSREALQAESRLALELMQGAGTLSVDAAQTQEERTAQWEARHQAYWALVNLYPGKAYLSTDTAVPISKMPALVAYASRLLGEMNLQGSILGHVGDGNFHTLVVFEPGEAKAEAFSERLVEHTLALGGTCTGEHGVGLRKKKFLPKEHGPALSWMRQIKGLFDPEGLLNPGKIFD</sequence>
<dbReference type="RefSeq" id="WP_119359638.1">
    <property type="nucleotide sequence ID" value="NZ_QWKZ01000022.1"/>
</dbReference>
<dbReference type="Pfam" id="PF02913">
    <property type="entry name" value="FAD-oxidase_C"/>
    <property type="match status" value="1"/>
</dbReference>
<dbReference type="GO" id="GO:1903457">
    <property type="term" value="P:lactate catabolic process"/>
    <property type="evidence" value="ECO:0007669"/>
    <property type="project" value="TreeGrafter"/>
</dbReference>
<comment type="caution">
    <text evidence="10">The sequence shown here is derived from an EMBL/GenBank/DDBJ whole genome shotgun (WGS) entry which is preliminary data.</text>
</comment>
<dbReference type="SUPFAM" id="SSF56176">
    <property type="entry name" value="FAD-binding/transporter-associated domain-like"/>
    <property type="match status" value="1"/>
</dbReference>